<protein>
    <submittedName>
        <fullName evidence="1">Uncharacterized protein</fullName>
    </submittedName>
</protein>
<dbReference type="RefSeq" id="WP_171445214.1">
    <property type="nucleotide sequence ID" value="NZ_JABFNS010000223.1"/>
</dbReference>
<evidence type="ECO:0000313" key="2">
    <source>
        <dbReference type="Proteomes" id="UP000533080"/>
    </source>
</evidence>
<name>A0A7Y4IQF6_MYXXA</name>
<dbReference type="AlphaFoldDB" id="A0A7Y4IQF6"/>
<proteinExistence type="predicted"/>
<comment type="caution">
    <text evidence="1">The sequence shown here is derived from an EMBL/GenBank/DDBJ whole genome shotgun (WGS) entry which is preliminary data.</text>
</comment>
<dbReference type="EMBL" id="JABFNT010000196">
    <property type="protein sequence ID" value="NOJ83453.1"/>
    <property type="molecule type" value="Genomic_DNA"/>
</dbReference>
<reference evidence="1 2" key="1">
    <citation type="submission" date="2020-05" db="EMBL/GenBank/DDBJ databases">
        <authorList>
            <person name="Whitworth D."/>
        </authorList>
    </citation>
    <scope>NUCLEOTIDE SEQUENCE [LARGE SCALE GENOMIC DNA]</scope>
    <source>
        <strain evidence="1 2">AM005</strain>
    </source>
</reference>
<sequence>MSDTTDVFQRLQVAFMETGTRLAEVREREWTRMKPAFTQLAAWGVRAEAALRAAPGPVDRERPAGSDS</sequence>
<accession>A0A7Y4IQF6</accession>
<dbReference type="Proteomes" id="UP000533080">
    <property type="component" value="Unassembled WGS sequence"/>
</dbReference>
<gene>
    <name evidence="1" type="ORF">HNV28_34960</name>
</gene>
<evidence type="ECO:0000313" key="1">
    <source>
        <dbReference type="EMBL" id="NOJ83453.1"/>
    </source>
</evidence>
<organism evidence="1 2">
    <name type="scientific">Myxococcus xanthus</name>
    <dbReference type="NCBI Taxonomy" id="34"/>
    <lineage>
        <taxon>Bacteria</taxon>
        <taxon>Pseudomonadati</taxon>
        <taxon>Myxococcota</taxon>
        <taxon>Myxococcia</taxon>
        <taxon>Myxococcales</taxon>
        <taxon>Cystobacterineae</taxon>
        <taxon>Myxococcaceae</taxon>
        <taxon>Myxococcus</taxon>
    </lineage>
</organism>